<keyword evidence="3" id="KW-0732">Signal</keyword>
<evidence type="ECO:0000313" key="5">
    <source>
        <dbReference type="EMBL" id="BDU18368.1"/>
    </source>
</evidence>
<dbReference type="PANTHER" id="PTHR21666">
    <property type="entry name" value="PEPTIDASE-RELATED"/>
    <property type="match status" value="1"/>
</dbReference>
<feature type="region of interest" description="Disordered" evidence="2">
    <location>
        <begin position="50"/>
        <end position="72"/>
    </location>
</feature>
<evidence type="ECO:0000313" key="6">
    <source>
        <dbReference type="Proteomes" id="UP001317822"/>
    </source>
</evidence>
<dbReference type="Gene3D" id="2.70.70.10">
    <property type="entry name" value="Glucose Permease (Domain IIA)"/>
    <property type="match status" value="1"/>
</dbReference>
<dbReference type="InterPro" id="IPR011055">
    <property type="entry name" value="Dup_hybrid_motif"/>
</dbReference>
<feature type="compositionally biased region" description="Basic and acidic residues" evidence="2">
    <location>
        <begin position="250"/>
        <end position="259"/>
    </location>
</feature>
<keyword evidence="1" id="KW-0175">Coiled coil</keyword>
<accession>A0ABM8DIF0</accession>
<dbReference type="CDD" id="cd12797">
    <property type="entry name" value="M23_peptidase"/>
    <property type="match status" value="1"/>
</dbReference>
<reference evidence="5 6" key="1">
    <citation type="journal article" date="2023" name="Int. J. Syst. Evol. Microbiol.">
        <title>Physiological and genomic analyses of cobalamin (vitamin B12)-auxotrophy of Lysobacter auxotrophicus sp. nov., a methionine-auxotrophic chitinolytic bacterium isolated from chitin-treated soil.</title>
        <authorList>
            <person name="Saito A."/>
            <person name="Dohra H."/>
            <person name="Hamada M."/>
            <person name="Moriuchi R."/>
            <person name="Kotsuchibashi Y."/>
            <person name="Mori K."/>
        </authorList>
    </citation>
    <scope>NUCLEOTIDE SEQUENCE [LARGE SCALE GENOMIC DNA]</scope>
    <source>
        <strain evidence="5 6">5-21a</strain>
    </source>
</reference>
<organism evidence="5 6">
    <name type="scientific">Lysobacter auxotrophicus</name>
    <dbReference type="NCBI Taxonomy" id="2992573"/>
    <lineage>
        <taxon>Bacteria</taxon>
        <taxon>Pseudomonadati</taxon>
        <taxon>Pseudomonadota</taxon>
        <taxon>Gammaproteobacteria</taxon>
        <taxon>Lysobacterales</taxon>
        <taxon>Lysobacteraceae</taxon>
        <taxon>Lysobacter</taxon>
    </lineage>
</organism>
<feature type="compositionally biased region" description="Basic and acidic residues" evidence="2">
    <location>
        <begin position="63"/>
        <end position="72"/>
    </location>
</feature>
<dbReference type="PANTHER" id="PTHR21666:SF270">
    <property type="entry name" value="MUREIN HYDROLASE ACTIVATOR ENVC"/>
    <property type="match status" value="1"/>
</dbReference>
<feature type="coiled-coil region" evidence="1">
    <location>
        <begin position="159"/>
        <end position="189"/>
    </location>
</feature>
<dbReference type="Proteomes" id="UP001317822">
    <property type="component" value="Chromosome"/>
</dbReference>
<evidence type="ECO:0000256" key="2">
    <source>
        <dbReference type="SAM" id="MobiDB-lite"/>
    </source>
</evidence>
<evidence type="ECO:0000259" key="4">
    <source>
        <dbReference type="Pfam" id="PF01551"/>
    </source>
</evidence>
<feature type="domain" description="M23ase beta-sheet core" evidence="4">
    <location>
        <begin position="310"/>
        <end position="403"/>
    </location>
</feature>
<evidence type="ECO:0000256" key="1">
    <source>
        <dbReference type="SAM" id="Coils"/>
    </source>
</evidence>
<dbReference type="InterPro" id="IPR050570">
    <property type="entry name" value="Cell_wall_metabolism_enzyme"/>
</dbReference>
<dbReference type="InterPro" id="IPR016047">
    <property type="entry name" value="M23ase_b-sheet_dom"/>
</dbReference>
<proteinExistence type="predicted"/>
<sequence length="409" mass="44820">MRRIVVALHCAALLVAGLMLAMPASAQNSREAERKLEKIQRELKSVAAERRKIESQRGSASRQLREADEKVGESNRRLREIETRMAKEQASLAALQEQRAQLHDRMGAQRKELAQLLRAAYLQGQDAPLKLLLAQDRVADGNRLLAYYGYLQRDRTRRIAELDAQLRELNDVEQAIVQRRSELDRTREQQRSQLGQLQSARKARASLVAQLDERYEDRSTRERELGRDAAGLEQLLKKLRAAAAKAEAQRRAAAERAAREAASAPKDAPPRRKPVVVASAPAPQVGGLGWPVSGALLAGFGATMPDGRDSDGLLIAAAAGTPVKAVADGTVVYAEWMTGYGLLLIVDHGNGYMSLYAHNDALLKDVGNAVKRGDPVATVGTSGGHGRAALYFELRRNGSPVNPGTWLRR</sequence>
<feature type="chain" id="PRO_5046490150" evidence="3">
    <location>
        <begin position="27"/>
        <end position="409"/>
    </location>
</feature>
<dbReference type="RefSeq" id="WP_281780228.1">
    <property type="nucleotide sequence ID" value="NZ_AP027041.1"/>
</dbReference>
<gene>
    <name evidence="5" type="ORF">LA521A_35690</name>
</gene>
<dbReference type="Pfam" id="PF01551">
    <property type="entry name" value="Peptidase_M23"/>
    <property type="match status" value="1"/>
</dbReference>
<name>A0ABM8DIF0_9GAMM</name>
<protein>
    <submittedName>
        <fullName evidence="5">Peptidoglycan DD-metalloendopeptidase family protein</fullName>
    </submittedName>
</protein>
<feature type="signal peptide" evidence="3">
    <location>
        <begin position="1"/>
        <end position="26"/>
    </location>
</feature>
<dbReference type="EMBL" id="AP027041">
    <property type="protein sequence ID" value="BDU18368.1"/>
    <property type="molecule type" value="Genomic_DNA"/>
</dbReference>
<feature type="region of interest" description="Disordered" evidence="2">
    <location>
        <begin position="250"/>
        <end position="274"/>
    </location>
</feature>
<evidence type="ECO:0000256" key="3">
    <source>
        <dbReference type="SAM" id="SignalP"/>
    </source>
</evidence>
<dbReference type="SUPFAM" id="SSF51261">
    <property type="entry name" value="Duplicated hybrid motif"/>
    <property type="match status" value="1"/>
</dbReference>
<keyword evidence="6" id="KW-1185">Reference proteome</keyword>
<dbReference type="Gene3D" id="6.10.250.3150">
    <property type="match status" value="1"/>
</dbReference>